<dbReference type="SUPFAM" id="SSF55120">
    <property type="entry name" value="Pseudouridine synthase"/>
    <property type="match status" value="1"/>
</dbReference>
<dbReference type="InterPro" id="IPR020103">
    <property type="entry name" value="PsdUridine_synth_cat_dom_sf"/>
</dbReference>
<dbReference type="STRING" id="230819.A0A5C3L9K3"/>
<feature type="domain" description="Pseudouridine synthase I TruA alpha/beta" evidence="17">
    <location>
        <begin position="262"/>
        <end position="362"/>
    </location>
</feature>
<protein>
    <recommendedName>
        <fullName evidence="11">tRNA pseudouridine synthase 1</fullName>
    </recommendedName>
    <alternativeName>
        <fullName evidence="12">tRNA pseudouridylate synthase 1</fullName>
    </alternativeName>
    <alternativeName>
        <fullName evidence="13">tRNA-uridine isomerase 1</fullName>
    </alternativeName>
</protein>
<evidence type="ECO:0000256" key="6">
    <source>
        <dbReference type="ARBA" id="ARBA00022694"/>
    </source>
</evidence>
<comment type="catalytic activity">
    <reaction evidence="9">
        <text>a uridine in tRNA = a pseudouridine in tRNA</text>
        <dbReference type="Rhea" id="RHEA:54572"/>
        <dbReference type="Rhea" id="RHEA-COMP:13339"/>
        <dbReference type="Rhea" id="RHEA-COMP:13934"/>
        <dbReference type="ChEBI" id="CHEBI:65314"/>
        <dbReference type="ChEBI" id="CHEBI:65315"/>
    </reaction>
</comment>
<evidence type="ECO:0000256" key="15">
    <source>
        <dbReference type="PIRSR" id="PIRSR641708-2"/>
    </source>
</evidence>
<feature type="active site" description="Nucleophile" evidence="14">
    <location>
        <position position="134"/>
    </location>
</feature>
<evidence type="ECO:0000256" key="7">
    <source>
        <dbReference type="ARBA" id="ARBA00023235"/>
    </source>
</evidence>
<evidence type="ECO:0000256" key="8">
    <source>
        <dbReference type="ARBA" id="ARBA00023242"/>
    </source>
</evidence>
<feature type="compositionally biased region" description="Basic and acidic residues" evidence="16">
    <location>
        <begin position="25"/>
        <end position="35"/>
    </location>
</feature>
<dbReference type="GO" id="GO:0005634">
    <property type="term" value="C:nucleus"/>
    <property type="evidence" value="ECO:0007669"/>
    <property type="project" value="UniProtKB-SubCell"/>
</dbReference>
<dbReference type="GO" id="GO:0031119">
    <property type="term" value="P:tRNA pseudouridine synthesis"/>
    <property type="evidence" value="ECO:0007669"/>
    <property type="project" value="InterPro"/>
</dbReference>
<dbReference type="GO" id="GO:0031120">
    <property type="term" value="P:snRNA pseudouridine synthesis"/>
    <property type="evidence" value="ECO:0007669"/>
    <property type="project" value="UniProtKB-ARBA"/>
</dbReference>
<dbReference type="AlphaFoldDB" id="A0A5C3L9K3"/>
<dbReference type="GO" id="GO:0006397">
    <property type="term" value="P:mRNA processing"/>
    <property type="evidence" value="ECO:0007669"/>
    <property type="project" value="UniProtKB-KW"/>
</dbReference>
<evidence type="ECO:0000256" key="12">
    <source>
        <dbReference type="ARBA" id="ARBA00079072"/>
    </source>
</evidence>
<feature type="binding site" evidence="15">
    <location>
        <position position="189"/>
    </location>
    <ligand>
        <name>substrate</name>
    </ligand>
</feature>
<reference evidence="18 19" key="1">
    <citation type="journal article" date="2019" name="Nat. Ecol. Evol.">
        <title>Megaphylogeny resolves global patterns of mushroom evolution.</title>
        <authorList>
            <person name="Varga T."/>
            <person name="Krizsan K."/>
            <person name="Foldi C."/>
            <person name="Dima B."/>
            <person name="Sanchez-Garcia M."/>
            <person name="Sanchez-Ramirez S."/>
            <person name="Szollosi G.J."/>
            <person name="Szarkandi J.G."/>
            <person name="Papp V."/>
            <person name="Albert L."/>
            <person name="Andreopoulos W."/>
            <person name="Angelini C."/>
            <person name="Antonin V."/>
            <person name="Barry K.W."/>
            <person name="Bougher N.L."/>
            <person name="Buchanan P."/>
            <person name="Buyck B."/>
            <person name="Bense V."/>
            <person name="Catcheside P."/>
            <person name="Chovatia M."/>
            <person name="Cooper J."/>
            <person name="Damon W."/>
            <person name="Desjardin D."/>
            <person name="Finy P."/>
            <person name="Geml J."/>
            <person name="Haridas S."/>
            <person name="Hughes K."/>
            <person name="Justo A."/>
            <person name="Karasinski D."/>
            <person name="Kautmanova I."/>
            <person name="Kiss B."/>
            <person name="Kocsube S."/>
            <person name="Kotiranta H."/>
            <person name="LaButti K.M."/>
            <person name="Lechner B.E."/>
            <person name="Liimatainen K."/>
            <person name="Lipzen A."/>
            <person name="Lukacs Z."/>
            <person name="Mihaltcheva S."/>
            <person name="Morgado L.N."/>
            <person name="Niskanen T."/>
            <person name="Noordeloos M.E."/>
            <person name="Ohm R.A."/>
            <person name="Ortiz-Santana B."/>
            <person name="Ovrebo C."/>
            <person name="Racz N."/>
            <person name="Riley R."/>
            <person name="Savchenko A."/>
            <person name="Shiryaev A."/>
            <person name="Soop K."/>
            <person name="Spirin V."/>
            <person name="Szebenyi C."/>
            <person name="Tomsovsky M."/>
            <person name="Tulloss R.E."/>
            <person name="Uehling J."/>
            <person name="Grigoriev I.V."/>
            <person name="Vagvolgyi C."/>
            <person name="Papp T."/>
            <person name="Martin F.M."/>
            <person name="Miettinen O."/>
            <person name="Hibbett D.S."/>
            <person name="Nagy L.G."/>
        </authorList>
    </citation>
    <scope>NUCLEOTIDE SEQUENCE [LARGE SCALE GENOMIC DNA]</scope>
    <source>
        <strain evidence="18 19">CBS 121175</strain>
    </source>
</reference>
<comment type="function">
    <text evidence="10">Formation of pseudouridine at positions 27 and 28 in the anticodon stem and loop of transfer RNAs; at positions 34 and 36 of intron-containing precursor tRNA(Ile) and at position 35 in the intron-containing tRNA(Tyr). Catalyzes pseudouridylation at position 44 in U2 snRNA. Also catalyzes pseudouridylation of mRNAs.</text>
</comment>
<gene>
    <name evidence="18" type="ORF">FA15DRAFT_631662</name>
</gene>
<evidence type="ECO:0000256" key="9">
    <source>
        <dbReference type="ARBA" id="ARBA00036943"/>
    </source>
</evidence>
<dbReference type="NCBIfam" id="TIGR00071">
    <property type="entry name" value="hisT_truA"/>
    <property type="match status" value="1"/>
</dbReference>
<evidence type="ECO:0000256" key="13">
    <source>
        <dbReference type="ARBA" id="ARBA00080858"/>
    </source>
</evidence>
<organism evidence="18 19">
    <name type="scientific">Coprinopsis marcescibilis</name>
    <name type="common">Agaric fungus</name>
    <name type="synonym">Psathyrella marcescibilis</name>
    <dbReference type="NCBI Taxonomy" id="230819"/>
    <lineage>
        <taxon>Eukaryota</taxon>
        <taxon>Fungi</taxon>
        <taxon>Dikarya</taxon>
        <taxon>Basidiomycota</taxon>
        <taxon>Agaricomycotina</taxon>
        <taxon>Agaricomycetes</taxon>
        <taxon>Agaricomycetidae</taxon>
        <taxon>Agaricales</taxon>
        <taxon>Agaricineae</taxon>
        <taxon>Psathyrellaceae</taxon>
        <taxon>Coprinopsis</taxon>
    </lineage>
</organism>
<comment type="catalytic activity">
    <reaction evidence="1">
        <text>a uridine in mRNA = a pseudouridine in mRNA</text>
        <dbReference type="Rhea" id="RHEA:56644"/>
        <dbReference type="Rhea" id="RHEA-COMP:14658"/>
        <dbReference type="Rhea" id="RHEA-COMP:14659"/>
        <dbReference type="ChEBI" id="CHEBI:65314"/>
        <dbReference type="ChEBI" id="CHEBI:65315"/>
    </reaction>
</comment>
<dbReference type="Gene3D" id="3.30.70.580">
    <property type="entry name" value="Pseudouridine synthase I, catalytic domain, N-terminal subdomain"/>
    <property type="match status" value="1"/>
</dbReference>
<evidence type="ECO:0000256" key="11">
    <source>
        <dbReference type="ARBA" id="ARBA00073968"/>
    </source>
</evidence>
<comment type="subcellular location">
    <subcellularLocation>
        <location evidence="3">Nucleus</location>
    </subcellularLocation>
</comment>
<evidence type="ECO:0000256" key="3">
    <source>
        <dbReference type="ARBA" id="ARBA00004123"/>
    </source>
</evidence>
<proteinExistence type="inferred from homology"/>
<keyword evidence="5" id="KW-0507">mRNA processing</keyword>
<dbReference type="GO" id="GO:0009982">
    <property type="term" value="F:pseudouridine synthase activity"/>
    <property type="evidence" value="ECO:0007669"/>
    <property type="project" value="InterPro"/>
</dbReference>
<evidence type="ECO:0000256" key="1">
    <source>
        <dbReference type="ARBA" id="ARBA00001166"/>
    </source>
</evidence>
<keyword evidence="7" id="KW-0413">Isomerase</keyword>
<dbReference type="FunFam" id="3.30.70.660:FF:000002">
    <property type="entry name" value="tRNA pseudouridine synthase"/>
    <property type="match status" value="1"/>
</dbReference>
<dbReference type="CDD" id="cd02568">
    <property type="entry name" value="PseudoU_synth_PUS1_PUS2"/>
    <property type="match status" value="1"/>
</dbReference>
<evidence type="ECO:0000256" key="10">
    <source>
        <dbReference type="ARBA" id="ARBA00053072"/>
    </source>
</evidence>
<evidence type="ECO:0000313" key="19">
    <source>
        <dbReference type="Proteomes" id="UP000307440"/>
    </source>
</evidence>
<feature type="compositionally biased region" description="Basic residues" evidence="16">
    <location>
        <begin position="13"/>
        <end position="24"/>
    </location>
</feature>
<accession>A0A5C3L9K3</accession>
<dbReference type="GO" id="GO:1990481">
    <property type="term" value="P:mRNA pseudouridine synthesis"/>
    <property type="evidence" value="ECO:0007669"/>
    <property type="project" value="TreeGrafter"/>
</dbReference>
<dbReference type="Gene3D" id="3.30.70.660">
    <property type="entry name" value="Pseudouridine synthase I, catalytic domain, C-terminal subdomain"/>
    <property type="match status" value="1"/>
</dbReference>
<comment type="catalytic activity">
    <reaction evidence="2">
        <text>uridine in snRNA = pseudouridine in snRNA</text>
        <dbReference type="Rhea" id="RHEA:51124"/>
        <dbReference type="Rhea" id="RHEA-COMP:12891"/>
        <dbReference type="Rhea" id="RHEA-COMP:12892"/>
        <dbReference type="ChEBI" id="CHEBI:65314"/>
        <dbReference type="ChEBI" id="CHEBI:65315"/>
    </reaction>
</comment>
<evidence type="ECO:0000256" key="5">
    <source>
        <dbReference type="ARBA" id="ARBA00022664"/>
    </source>
</evidence>
<dbReference type="Pfam" id="PF01416">
    <property type="entry name" value="PseudoU_synth_1"/>
    <property type="match status" value="1"/>
</dbReference>
<evidence type="ECO:0000256" key="4">
    <source>
        <dbReference type="ARBA" id="ARBA00009375"/>
    </source>
</evidence>
<evidence type="ECO:0000256" key="14">
    <source>
        <dbReference type="PIRSR" id="PIRSR641708-1"/>
    </source>
</evidence>
<evidence type="ECO:0000256" key="2">
    <source>
        <dbReference type="ARBA" id="ARBA00001832"/>
    </source>
</evidence>
<dbReference type="FunFam" id="3.30.70.580:FF:000002">
    <property type="entry name" value="tRNA pseudouridine synthase"/>
    <property type="match status" value="1"/>
</dbReference>
<keyword evidence="6" id="KW-0819">tRNA processing</keyword>
<feature type="region of interest" description="Disordered" evidence="16">
    <location>
        <begin position="226"/>
        <end position="245"/>
    </location>
</feature>
<dbReference type="InterPro" id="IPR020097">
    <property type="entry name" value="PsdUridine_synth_TruA_a/b_dom"/>
</dbReference>
<dbReference type="InterPro" id="IPR001406">
    <property type="entry name" value="PsdUridine_synth_TruA"/>
</dbReference>
<evidence type="ECO:0000313" key="18">
    <source>
        <dbReference type="EMBL" id="TFK29719.1"/>
    </source>
</evidence>
<comment type="similarity">
    <text evidence="4">Belongs to the tRNA pseudouridine synthase TruA family.</text>
</comment>
<name>A0A5C3L9K3_COPMA</name>
<dbReference type="GO" id="GO:0003723">
    <property type="term" value="F:RNA binding"/>
    <property type="evidence" value="ECO:0007669"/>
    <property type="project" value="InterPro"/>
</dbReference>
<dbReference type="InterPro" id="IPR041708">
    <property type="entry name" value="PUS1/PUS2-like"/>
</dbReference>
<dbReference type="EMBL" id="ML210148">
    <property type="protein sequence ID" value="TFK29719.1"/>
    <property type="molecule type" value="Genomic_DNA"/>
</dbReference>
<feature type="compositionally biased region" description="Acidic residues" evidence="16">
    <location>
        <begin position="485"/>
        <end position="494"/>
    </location>
</feature>
<sequence>MEQASETEEKGPQIKKKHDSRKRKPDNSKGKDTGKVKHSRRRRAPTKEEEEANREKKRLEAEMGTERPPRLPKRQSALLIGFCGSGYRGMQIQPDHTKTIEGTLFKALVKAGAVSQDNADDPVKVSLARAARTDAGVHAAGNVVSLKLISAIPGVEDLVARVNEELPPDIRFWGFVRTQNSFNARLRKYTYFFPSYLLIPPKPGSGMDGQQKAYRQSMGLTEPAPLHPFWQDSGESSTKEEDLARKRSWRVDTQTLDRLKEAAKRYEGTHNFHNFTVGREFGDRSNSRFMKSITIEEPAVYGETEWVSVLFHGQSFMLHQRKMMTALVLSCRTNTPPEVINKLYEFSDVFVPKMPSLGLLLEEPLFGQYNSRLSENNAKLKPTDADYRPPIDFEIHRDKITEFKEKFIYKNMREIEDRDGLFDAWVRSVDSYAGNDLLYLNPEGKIPEACVIKKGERRSNPFREKRVFDTTSSPTAERVKKQLEESDGEEEEEVIDKRLLAETEG</sequence>
<feature type="compositionally biased region" description="Basic and acidic residues" evidence="16">
    <location>
        <begin position="53"/>
        <end position="69"/>
    </location>
</feature>
<dbReference type="OrthoDB" id="10256309at2759"/>
<feature type="region of interest" description="Disordered" evidence="16">
    <location>
        <begin position="462"/>
        <end position="505"/>
    </location>
</feature>
<keyword evidence="19" id="KW-1185">Reference proteome</keyword>
<dbReference type="InterPro" id="IPR020095">
    <property type="entry name" value="PsdUridine_synth_TruA_C"/>
</dbReference>
<dbReference type="InterPro" id="IPR020094">
    <property type="entry name" value="TruA/RsuA/RluB/E/F_N"/>
</dbReference>
<evidence type="ECO:0000256" key="16">
    <source>
        <dbReference type="SAM" id="MobiDB-lite"/>
    </source>
</evidence>
<dbReference type="PANTHER" id="PTHR11142:SF4">
    <property type="entry name" value="PSEUDOURIDYLATE SYNTHASE 1 HOMOLOG"/>
    <property type="match status" value="1"/>
</dbReference>
<feature type="compositionally biased region" description="Basic and acidic residues" evidence="16">
    <location>
        <begin position="495"/>
        <end position="505"/>
    </location>
</feature>
<dbReference type="PANTHER" id="PTHR11142">
    <property type="entry name" value="PSEUDOURIDYLATE SYNTHASE"/>
    <property type="match status" value="1"/>
</dbReference>
<keyword evidence="8" id="KW-0539">Nucleus</keyword>
<evidence type="ECO:0000259" key="17">
    <source>
        <dbReference type="Pfam" id="PF01416"/>
    </source>
</evidence>
<dbReference type="Proteomes" id="UP000307440">
    <property type="component" value="Unassembled WGS sequence"/>
</dbReference>
<feature type="region of interest" description="Disordered" evidence="16">
    <location>
        <begin position="1"/>
        <end position="73"/>
    </location>
</feature>